<dbReference type="EMBL" id="CP002573">
    <property type="protein sequence ID" value="AEK57156.1"/>
    <property type="molecule type" value="Genomic_DNA"/>
</dbReference>
<organism evidence="1 2">
    <name type="scientific">Acidithiobacillus caldus (strain SM-1)</name>
    <dbReference type="NCBI Taxonomy" id="990288"/>
    <lineage>
        <taxon>Bacteria</taxon>
        <taxon>Pseudomonadati</taxon>
        <taxon>Pseudomonadota</taxon>
        <taxon>Acidithiobacillia</taxon>
        <taxon>Acidithiobacillales</taxon>
        <taxon>Acidithiobacillaceae</taxon>
        <taxon>Acidithiobacillus</taxon>
    </lineage>
</organism>
<dbReference type="HOGENOM" id="CLU_3426358_0_0_6"/>
<protein>
    <submittedName>
        <fullName evidence="1">Uncharacterized protein</fullName>
    </submittedName>
</protein>
<dbReference type="KEGG" id="acu:Atc_0506"/>
<accession>F9ZSA6</accession>
<proteinExistence type="predicted"/>
<sequence length="21" mass="2576">MRPRLVDQRLNMLLGMFQLLM</sequence>
<evidence type="ECO:0000313" key="2">
    <source>
        <dbReference type="Proteomes" id="UP000006135"/>
    </source>
</evidence>
<gene>
    <name evidence="1" type="ordered locus">Atc_0506</name>
</gene>
<evidence type="ECO:0000313" key="1">
    <source>
        <dbReference type="EMBL" id="AEK57156.1"/>
    </source>
</evidence>
<dbReference type="AlphaFoldDB" id="F9ZSA6"/>
<keyword evidence="2" id="KW-1185">Reference proteome</keyword>
<dbReference type="Proteomes" id="UP000006135">
    <property type="component" value="Chromosome"/>
</dbReference>
<dbReference type="STRING" id="990288.Atc_0506"/>
<reference evidence="1 2" key="1">
    <citation type="journal article" date="2011" name="J. Genet. Genomics">
        <title>Unraveling the Acidithiobacillus caldus complete genome and its central metabolisms for carbon assimilation.</title>
        <authorList>
            <person name="You X.Y."/>
            <person name="Guo X."/>
            <person name="Zheng H.J."/>
            <person name="Zhang M.J."/>
            <person name="Liu L.J."/>
            <person name="Zhu Y.Q."/>
            <person name="Zhu B."/>
            <person name="Wang S.Y."/>
            <person name="Zhao G.P."/>
            <person name="Poetsch A."/>
            <person name="Jiang C.Y."/>
            <person name="Liu S.J."/>
        </authorList>
    </citation>
    <scope>NUCLEOTIDE SEQUENCE [LARGE SCALE GENOMIC DNA]</scope>
    <source>
        <strain evidence="1 2">SM-1</strain>
    </source>
</reference>
<name>F9ZSA6_ACICS</name>